<dbReference type="Gramene" id="OE9A104984T1">
    <property type="protein sequence ID" value="OE9A104984C1"/>
    <property type="gene ID" value="OE9A104984"/>
</dbReference>
<name>A0A8S0QS52_OLEEU</name>
<sequence>MVATGDMAEALVVVDNDSLLPVTIHQRGIGAALLTISHHHLSPTDAPFFSHRWLLLHARIQFILGVTKWATLLVIVQTMGLRHLWPHMLPFPQQSKTPLGVLTLGQPII</sequence>
<comment type="caution">
    <text evidence="1">The sequence shown here is derived from an EMBL/GenBank/DDBJ whole genome shotgun (WGS) entry which is preliminary data.</text>
</comment>
<dbReference type="Proteomes" id="UP000594638">
    <property type="component" value="Unassembled WGS sequence"/>
</dbReference>
<reference evidence="1 2" key="1">
    <citation type="submission" date="2019-12" db="EMBL/GenBank/DDBJ databases">
        <authorList>
            <person name="Alioto T."/>
            <person name="Alioto T."/>
            <person name="Gomez Garrido J."/>
        </authorList>
    </citation>
    <scope>NUCLEOTIDE SEQUENCE [LARGE SCALE GENOMIC DNA]</scope>
</reference>
<gene>
    <name evidence="1" type="ORF">OLEA9_A104984</name>
</gene>
<keyword evidence="2" id="KW-1185">Reference proteome</keyword>
<dbReference type="AlphaFoldDB" id="A0A8S0QS52"/>
<dbReference type="EMBL" id="CACTIH010001901">
    <property type="protein sequence ID" value="CAA2968242.1"/>
    <property type="molecule type" value="Genomic_DNA"/>
</dbReference>
<evidence type="ECO:0000313" key="1">
    <source>
        <dbReference type="EMBL" id="CAA2968242.1"/>
    </source>
</evidence>
<protein>
    <submittedName>
        <fullName evidence="1">Uncharacterized protein</fullName>
    </submittedName>
</protein>
<accession>A0A8S0QS52</accession>
<organism evidence="1 2">
    <name type="scientific">Olea europaea subsp. europaea</name>
    <dbReference type="NCBI Taxonomy" id="158383"/>
    <lineage>
        <taxon>Eukaryota</taxon>
        <taxon>Viridiplantae</taxon>
        <taxon>Streptophyta</taxon>
        <taxon>Embryophyta</taxon>
        <taxon>Tracheophyta</taxon>
        <taxon>Spermatophyta</taxon>
        <taxon>Magnoliopsida</taxon>
        <taxon>eudicotyledons</taxon>
        <taxon>Gunneridae</taxon>
        <taxon>Pentapetalae</taxon>
        <taxon>asterids</taxon>
        <taxon>lamiids</taxon>
        <taxon>Lamiales</taxon>
        <taxon>Oleaceae</taxon>
        <taxon>Oleeae</taxon>
        <taxon>Olea</taxon>
    </lineage>
</organism>
<evidence type="ECO:0000313" key="2">
    <source>
        <dbReference type="Proteomes" id="UP000594638"/>
    </source>
</evidence>
<proteinExistence type="predicted"/>